<dbReference type="AlphaFoldDB" id="A0A7Z0HXB5"/>
<comment type="caution">
    <text evidence="4">The sequence shown here is derived from an EMBL/GenBank/DDBJ whole genome shotgun (WGS) entry which is preliminary data.</text>
</comment>
<proteinExistence type="predicted"/>
<name>A0A7Z0HXB5_9RHOB</name>
<keyword evidence="5" id="KW-1185">Reference proteome</keyword>
<evidence type="ECO:0000313" key="5">
    <source>
        <dbReference type="Proteomes" id="UP000529417"/>
    </source>
</evidence>
<keyword evidence="2" id="KW-0012">Acyltransferase</keyword>
<dbReference type="CDD" id="cd04301">
    <property type="entry name" value="NAT_SF"/>
    <property type="match status" value="1"/>
</dbReference>
<dbReference type="Pfam" id="PF00583">
    <property type="entry name" value="Acetyltransf_1"/>
    <property type="match status" value="1"/>
</dbReference>
<accession>A0A7Z0HXB5</accession>
<evidence type="ECO:0000313" key="4">
    <source>
        <dbReference type="EMBL" id="NYS24026.1"/>
    </source>
</evidence>
<evidence type="ECO:0000256" key="2">
    <source>
        <dbReference type="ARBA" id="ARBA00023315"/>
    </source>
</evidence>
<gene>
    <name evidence="4" type="ORF">HUK65_03405</name>
</gene>
<organism evidence="4 5">
    <name type="scientific">Rhabdonatronobacter sediminivivens</name>
    <dbReference type="NCBI Taxonomy" id="2743469"/>
    <lineage>
        <taxon>Bacteria</taxon>
        <taxon>Pseudomonadati</taxon>
        <taxon>Pseudomonadota</taxon>
        <taxon>Alphaproteobacteria</taxon>
        <taxon>Rhodobacterales</taxon>
        <taxon>Paracoccaceae</taxon>
        <taxon>Rhabdonatronobacter</taxon>
    </lineage>
</organism>
<dbReference type="PANTHER" id="PTHR43877">
    <property type="entry name" value="AMINOALKYLPHOSPHONATE N-ACETYLTRANSFERASE-RELATED-RELATED"/>
    <property type="match status" value="1"/>
</dbReference>
<reference evidence="4 5" key="1">
    <citation type="journal article" date="2000" name="Arch. Microbiol.">
        <title>Rhodobaca bogoriensis gen. nov. and sp. nov., an alkaliphilic purple nonsulfur bacterium from African Rift Valley soda lakes.</title>
        <authorList>
            <person name="Milford A.D."/>
            <person name="Achenbach L.A."/>
            <person name="Jung D.O."/>
            <person name="Madigan M.T."/>
        </authorList>
    </citation>
    <scope>NUCLEOTIDE SEQUENCE [LARGE SCALE GENOMIC DNA]</scope>
    <source>
        <strain evidence="4 5">2376</strain>
    </source>
</reference>
<dbReference type="InterPro" id="IPR050832">
    <property type="entry name" value="Bact_Acetyltransf"/>
</dbReference>
<dbReference type="PANTHER" id="PTHR43877:SF2">
    <property type="entry name" value="AMINOALKYLPHOSPHONATE N-ACETYLTRANSFERASE-RELATED"/>
    <property type="match status" value="1"/>
</dbReference>
<keyword evidence="1 4" id="KW-0808">Transferase</keyword>
<dbReference type="PROSITE" id="PS51186">
    <property type="entry name" value="GNAT"/>
    <property type="match status" value="1"/>
</dbReference>
<sequence length="161" mass="17267">MLGDLTFRLAGQGDLPAILALLRDDRLGAGRENAPSAAYERAFARLLDEPDNHLILGEIDAMAVATYQLTFITGLSLGATRRAQIESVRVAASMRGAGIGARMFADAETRARAAGCALLQLTTNATRTDARAFYERLGFTPTHIGFKRQISPAEDAPCPMT</sequence>
<dbReference type="SUPFAM" id="SSF55729">
    <property type="entry name" value="Acyl-CoA N-acyltransferases (Nat)"/>
    <property type="match status" value="1"/>
</dbReference>
<dbReference type="InterPro" id="IPR016181">
    <property type="entry name" value="Acyl_CoA_acyltransferase"/>
</dbReference>
<dbReference type="EMBL" id="JACBXS010000005">
    <property type="protein sequence ID" value="NYS24026.1"/>
    <property type="molecule type" value="Genomic_DNA"/>
</dbReference>
<dbReference type="Gene3D" id="3.40.630.30">
    <property type="match status" value="1"/>
</dbReference>
<feature type="domain" description="N-acetyltransferase" evidence="3">
    <location>
        <begin position="5"/>
        <end position="161"/>
    </location>
</feature>
<evidence type="ECO:0000256" key="1">
    <source>
        <dbReference type="ARBA" id="ARBA00022679"/>
    </source>
</evidence>
<protein>
    <submittedName>
        <fullName evidence="4">GNAT family N-acetyltransferase</fullName>
    </submittedName>
</protein>
<dbReference type="InterPro" id="IPR000182">
    <property type="entry name" value="GNAT_dom"/>
</dbReference>
<dbReference type="Proteomes" id="UP000529417">
    <property type="component" value="Unassembled WGS sequence"/>
</dbReference>
<evidence type="ECO:0000259" key="3">
    <source>
        <dbReference type="PROSITE" id="PS51186"/>
    </source>
</evidence>
<dbReference type="GO" id="GO:0016747">
    <property type="term" value="F:acyltransferase activity, transferring groups other than amino-acyl groups"/>
    <property type="evidence" value="ECO:0007669"/>
    <property type="project" value="InterPro"/>
</dbReference>